<proteinExistence type="predicted"/>
<keyword evidence="1" id="KW-0472">Membrane</keyword>
<evidence type="ECO:0000256" key="2">
    <source>
        <dbReference type="SAM" id="SignalP"/>
    </source>
</evidence>
<evidence type="ECO:0000313" key="4">
    <source>
        <dbReference type="Proteomes" id="UP001141253"/>
    </source>
</evidence>
<accession>A0ABQ8ZXZ4</accession>
<dbReference type="EMBL" id="JAPFFI010000024">
    <property type="protein sequence ID" value="KAJ6313015.1"/>
    <property type="molecule type" value="Genomic_DNA"/>
</dbReference>
<keyword evidence="2" id="KW-0732">Signal</keyword>
<reference evidence="3" key="2">
    <citation type="journal article" date="2023" name="Int. J. Mol. Sci.">
        <title>De Novo Assembly and Annotation of 11 Diverse Shrub Willow (Salix) Genomes Reveals Novel Gene Organization in Sex-Linked Regions.</title>
        <authorList>
            <person name="Hyden B."/>
            <person name="Feng K."/>
            <person name="Yates T.B."/>
            <person name="Jawdy S."/>
            <person name="Cereghino C."/>
            <person name="Smart L.B."/>
            <person name="Muchero W."/>
        </authorList>
    </citation>
    <scope>NUCLEOTIDE SEQUENCE</scope>
    <source>
        <tissue evidence="3">Shoot tip</tissue>
    </source>
</reference>
<sequence length="77" mass="8889">MIGLCLLLILEGASPRSLVDVVPEPGSRNLTVDQTRQQEKRSYVLIFVGRSVFIWLCYAYGFCFKVCWILGKSYYDY</sequence>
<evidence type="ECO:0000256" key="1">
    <source>
        <dbReference type="SAM" id="Phobius"/>
    </source>
</evidence>
<feature type="chain" id="PRO_5047362490" evidence="2">
    <location>
        <begin position="16"/>
        <end position="77"/>
    </location>
</feature>
<keyword evidence="1" id="KW-0812">Transmembrane</keyword>
<keyword evidence="1" id="KW-1133">Transmembrane helix</keyword>
<keyword evidence="4" id="KW-1185">Reference proteome</keyword>
<organism evidence="3 4">
    <name type="scientific">Salix suchowensis</name>
    <dbReference type="NCBI Taxonomy" id="1278906"/>
    <lineage>
        <taxon>Eukaryota</taxon>
        <taxon>Viridiplantae</taxon>
        <taxon>Streptophyta</taxon>
        <taxon>Embryophyta</taxon>
        <taxon>Tracheophyta</taxon>
        <taxon>Spermatophyta</taxon>
        <taxon>Magnoliopsida</taxon>
        <taxon>eudicotyledons</taxon>
        <taxon>Gunneridae</taxon>
        <taxon>Pentapetalae</taxon>
        <taxon>rosids</taxon>
        <taxon>fabids</taxon>
        <taxon>Malpighiales</taxon>
        <taxon>Salicaceae</taxon>
        <taxon>Saliceae</taxon>
        <taxon>Salix</taxon>
    </lineage>
</organism>
<reference evidence="3" key="1">
    <citation type="submission" date="2022-10" db="EMBL/GenBank/DDBJ databases">
        <authorList>
            <person name="Hyden B.L."/>
            <person name="Feng K."/>
            <person name="Yates T."/>
            <person name="Jawdy S."/>
            <person name="Smart L.B."/>
            <person name="Muchero W."/>
        </authorList>
    </citation>
    <scope>NUCLEOTIDE SEQUENCE</scope>
    <source>
        <tissue evidence="3">Shoot tip</tissue>
    </source>
</reference>
<gene>
    <name evidence="3" type="ORF">OIU77_014520</name>
</gene>
<name>A0ABQ8ZXZ4_9ROSI</name>
<evidence type="ECO:0000313" key="3">
    <source>
        <dbReference type="EMBL" id="KAJ6313015.1"/>
    </source>
</evidence>
<feature type="transmembrane region" description="Helical" evidence="1">
    <location>
        <begin position="43"/>
        <end position="71"/>
    </location>
</feature>
<feature type="signal peptide" evidence="2">
    <location>
        <begin position="1"/>
        <end position="15"/>
    </location>
</feature>
<dbReference type="Proteomes" id="UP001141253">
    <property type="component" value="Chromosome 10"/>
</dbReference>
<comment type="caution">
    <text evidence="3">The sequence shown here is derived from an EMBL/GenBank/DDBJ whole genome shotgun (WGS) entry which is preliminary data.</text>
</comment>
<protein>
    <submittedName>
        <fullName evidence="3">Uncharacterized protein</fullName>
    </submittedName>
</protein>